<dbReference type="GO" id="GO:0099509">
    <property type="term" value="P:regulation of presynaptic cytosolic calcium ion concentration"/>
    <property type="evidence" value="ECO:0007669"/>
    <property type="project" value="TreeGrafter"/>
</dbReference>
<feature type="domain" description="EF-hand" evidence="2">
    <location>
        <begin position="32"/>
        <end position="67"/>
    </location>
</feature>
<dbReference type="PROSITE" id="PS00018">
    <property type="entry name" value="EF_HAND_1"/>
    <property type="match status" value="6"/>
</dbReference>
<dbReference type="Proteomes" id="UP000663882">
    <property type="component" value="Unassembled WGS sequence"/>
</dbReference>
<dbReference type="InterPro" id="IPR018247">
    <property type="entry name" value="EF_Hand_1_Ca_BS"/>
</dbReference>
<dbReference type="InterPro" id="IPR011992">
    <property type="entry name" value="EF-hand-dom_pair"/>
</dbReference>
<evidence type="ECO:0000313" key="8">
    <source>
        <dbReference type="Proteomes" id="UP000663864"/>
    </source>
</evidence>
<dbReference type="Proteomes" id="UP000663836">
    <property type="component" value="Unassembled WGS sequence"/>
</dbReference>
<dbReference type="GO" id="GO:0005509">
    <property type="term" value="F:calcium ion binding"/>
    <property type="evidence" value="ECO:0007669"/>
    <property type="project" value="InterPro"/>
</dbReference>
<dbReference type="EMBL" id="CAJOBD010000377">
    <property type="protein sequence ID" value="CAF3657038.1"/>
    <property type="molecule type" value="Genomic_DNA"/>
</dbReference>
<dbReference type="GO" id="GO:0030425">
    <property type="term" value="C:dendrite"/>
    <property type="evidence" value="ECO:0007669"/>
    <property type="project" value="TreeGrafter"/>
</dbReference>
<dbReference type="GO" id="GO:0043195">
    <property type="term" value="C:terminal bouton"/>
    <property type="evidence" value="ECO:0007669"/>
    <property type="project" value="TreeGrafter"/>
</dbReference>
<dbReference type="OrthoDB" id="428774at2759"/>
<evidence type="ECO:0000259" key="2">
    <source>
        <dbReference type="PROSITE" id="PS50222"/>
    </source>
</evidence>
<dbReference type="SUPFAM" id="SSF47473">
    <property type="entry name" value="EF-hand"/>
    <property type="match status" value="2"/>
</dbReference>
<keyword evidence="1" id="KW-0106">Calcium</keyword>
<evidence type="ECO:0000313" key="7">
    <source>
        <dbReference type="EMBL" id="CAF3657038.1"/>
    </source>
</evidence>
<feature type="domain" description="EF-hand" evidence="2">
    <location>
        <begin position="173"/>
        <end position="208"/>
    </location>
</feature>
<dbReference type="EMBL" id="CAJNOT010000014">
    <property type="protein sequence ID" value="CAF0772331.1"/>
    <property type="molecule type" value="Genomic_DNA"/>
</dbReference>
<sequence>MATTVKKHECHRKKENFLRQYRDEQSKELKQLTATQFMEIWSHYDIDGNGYIEGHELDNLLQELTSSISLSDTNYESIPESIFRELKVCFLDAYDENADGRIEIGELAEILPMEENFLLLFRKDNPLESSVEFMRVWKQFDIDCSGYIEADELKQFIKTLLNKRQGNKVTEEKLIEYTDSILHIFDTNGDGKLQFSEMTKLLPVKENFLLRPIFKGCSSITSQDLDRVFQLYDKDGNNFIEEDELDGFVKDLMDLVKKDYDKDDLQQFKRSLLNGCDVNRDKKISKPELKMVLLSLNQ</sequence>
<proteinExistence type="predicted"/>
<protein>
    <recommendedName>
        <fullName evidence="2">EF-hand domain-containing protein</fullName>
    </recommendedName>
</protein>
<feature type="domain" description="EF-hand" evidence="2">
    <location>
        <begin position="220"/>
        <end position="255"/>
    </location>
</feature>
<dbReference type="InterPro" id="IPR051001">
    <property type="entry name" value="Calbindin_Ca-bind"/>
</dbReference>
<dbReference type="AlphaFoldDB" id="A0A813QRH8"/>
<dbReference type="EMBL" id="CAJOAX010000326">
    <property type="protein sequence ID" value="CAF3567327.1"/>
    <property type="molecule type" value="Genomic_DNA"/>
</dbReference>
<comment type="caution">
    <text evidence="4">The sequence shown here is derived from an EMBL/GenBank/DDBJ whole genome shotgun (WGS) entry which is preliminary data.</text>
</comment>
<accession>A0A813QRH8</accession>
<organism evidence="4 8">
    <name type="scientific">Rotaria sordida</name>
    <dbReference type="NCBI Taxonomy" id="392033"/>
    <lineage>
        <taxon>Eukaryota</taxon>
        <taxon>Metazoa</taxon>
        <taxon>Spiralia</taxon>
        <taxon>Gnathifera</taxon>
        <taxon>Rotifera</taxon>
        <taxon>Eurotatoria</taxon>
        <taxon>Bdelloidea</taxon>
        <taxon>Philodinida</taxon>
        <taxon>Philodinidae</taxon>
        <taxon>Rotaria</taxon>
    </lineage>
</organism>
<name>A0A813QRH8_9BILA</name>
<reference evidence="4" key="1">
    <citation type="submission" date="2021-02" db="EMBL/GenBank/DDBJ databases">
        <authorList>
            <person name="Nowell W R."/>
        </authorList>
    </citation>
    <scope>NUCLEOTIDE SEQUENCE</scope>
</reference>
<feature type="domain" description="EF-hand" evidence="2">
    <location>
        <begin position="128"/>
        <end position="163"/>
    </location>
</feature>
<dbReference type="GO" id="GO:1900271">
    <property type="term" value="P:regulation of long-term synaptic potentiation"/>
    <property type="evidence" value="ECO:0007669"/>
    <property type="project" value="TreeGrafter"/>
</dbReference>
<gene>
    <name evidence="5" type="ORF">FNK824_LOCUS1531</name>
    <name evidence="7" type="ORF">JBS370_LOCUS6685</name>
    <name evidence="6" type="ORF">OTI717_LOCUS5120</name>
    <name evidence="3" type="ORF">RFH988_LOCUS672</name>
    <name evidence="4" type="ORF">ZHD862_LOCUS925</name>
</gene>
<dbReference type="PANTHER" id="PTHR19972">
    <property type="entry name" value="CALBINDIN"/>
    <property type="match status" value="1"/>
</dbReference>
<dbReference type="InterPro" id="IPR002048">
    <property type="entry name" value="EF_hand_dom"/>
</dbReference>
<dbReference type="Pfam" id="PF13499">
    <property type="entry name" value="EF-hand_7"/>
    <property type="match status" value="1"/>
</dbReference>
<evidence type="ECO:0000313" key="6">
    <source>
        <dbReference type="EMBL" id="CAF3567327.1"/>
    </source>
</evidence>
<dbReference type="EMBL" id="CAJNOO010000011">
    <property type="protein sequence ID" value="CAF0739879.1"/>
    <property type="molecule type" value="Genomic_DNA"/>
</dbReference>
<dbReference type="PROSITE" id="PS50222">
    <property type="entry name" value="EF_HAND_2"/>
    <property type="match status" value="4"/>
</dbReference>
<evidence type="ECO:0000313" key="3">
    <source>
        <dbReference type="EMBL" id="CAF0739879.1"/>
    </source>
</evidence>
<dbReference type="Proteomes" id="UP000663864">
    <property type="component" value="Unassembled WGS sequence"/>
</dbReference>
<dbReference type="GO" id="GO:0005634">
    <property type="term" value="C:nucleus"/>
    <property type="evidence" value="ECO:0007669"/>
    <property type="project" value="TreeGrafter"/>
</dbReference>
<evidence type="ECO:0000313" key="4">
    <source>
        <dbReference type="EMBL" id="CAF0772331.1"/>
    </source>
</evidence>
<dbReference type="Gene3D" id="1.10.238.10">
    <property type="entry name" value="EF-hand"/>
    <property type="match status" value="3"/>
</dbReference>
<dbReference type="Proteomes" id="UP000663874">
    <property type="component" value="Unassembled WGS sequence"/>
</dbReference>
<dbReference type="GO" id="GO:0005829">
    <property type="term" value="C:cytosol"/>
    <property type="evidence" value="ECO:0007669"/>
    <property type="project" value="TreeGrafter"/>
</dbReference>
<dbReference type="SMART" id="SM00054">
    <property type="entry name" value="EFh"/>
    <property type="match status" value="6"/>
</dbReference>
<evidence type="ECO:0000313" key="5">
    <source>
        <dbReference type="EMBL" id="CAF3562644.1"/>
    </source>
</evidence>
<evidence type="ECO:0000256" key="1">
    <source>
        <dbReference type="ARBA" id="ARBA00022837"/>
    </source>
</evidence>
<dbReference type="Pfam" id="PF13202">
    <property type="entry name" value="EF-hand_5"/>
    <property type="match status" value="1"/>
</dbReference>
<dbReference type="EMBL" id="CAJOBE010000081">
    <property type="protein sequence ID" value="CAF3562644.1"/>
    <property type="molecule type" value="Genomic_DNA"/>
</dbReference>
<dbReference type="PANTHER" id="PTHR19972:SF10">
    <property type="entry name" value="CALBINDIN-32"/>
    <property type="match status" value="1"/>
</dbReference>
<dbReference type="Proteomes" id="UP000663823">
    <property type="component" value="Unassembled WGS sequence"/>
</dbReference>